<feature type="transmembrane region" description="Helical" evidence="7">
    <location>
        <begin position="137"/>
        <end position="160"/>
    </location>
</feature>
<keyword evidence="2 7" id="KW-0812">Transmembrane</keyword>
<organism evidence="8 9">
    <name type="scientific">Leptobrachium leishanense</name>
    <name type="common">Leishan spiny toad</name>
    <dbReference type="NCBI Taxonomy" id="445787"/>
    <lineage>
        <taxon>Eukaryota</taxon>
        <taxon>Metazoa</taxon>
        <taxon>Chordata</taxon>
        <taxon>Craniata</taxon>
        <taxon>Vertebrata</taxon>
        <taxon>Euteleostomi</taxon>
        <taxon>Amphibia</taxon>
        <taxon>Batrachia</taxon>
        <taxon>Anura</taxon>
        <taxon>Pelobatoidea</taxon>
        <taxon>Megophryidae</taxon>
        <taxon>Leptobrachium</taxon>
    </lineage>
</organism>
<keyword evidence="3 7" id="KW-1133">Transmembrane helix</keyword>
<feature type="region of interest" description="Disordered" evidence="6">
    <location>
        <begin position="323"/>
        <end position="346"/>
    </location>
</feature>
<evidence type="ECO:0000256" key="3">
    <source>
        <dbReference type="ARBA" id="ARBA00022989"/>
    </source>
</evidence>
<dbReference type="AlphaFoldDB" id="A0A8C5QSG4"/>
<evidence type="ECO:0000256" key="2">
    <source>
        <dbReference type="ARBA" id="ARBA00022692"/>
    </source>
</evidence>
<dbReference type="GeneTree" id="ENSGT00940000153986"/>
<feature type="transmembrane region" description="Helical" evidence="7">
    <location>
        <begin position="267"/>
        <end position="289"/>
    </location>
</feature>
<dbReference type="Ensembl" id="ENSLLET00000042549.1">
    <property type="protein sequence ID" value="ENSLLEP00000040894.1"/>
    <property type="gene ID" value="ENSLLEG00000026033.1"/>
</dbReference>
<proteinExistence type="predicted"/>
<dbReference type="PANTHER" id="PTHR15146:SF1">
    <property type="entry name" value="INTEGRAL MEMBRANE PROTEIN GPR137C"/>
    <property type="match status" value="1"/>
</dbReference>
<accession>A0A8C5QSG4</accession>
<protein>
    <submittedName>
        <fullName evidence="8">Uncharacterized protein</fullName>
    </submittedName>
</protein>
<evidence type="ECO:0000256" key="6">
    <source>
        <dbReference type="SAM" id="MobiDB-lite"/>
    </source>
</evidence>
<comment type="subcellular location">
    <subcellularLocation>
        <location evidence="1">Lysosome membrane</location>
        <topology evidence="1">Multi-pass membrane protein</topology>
    </subcellularLocation>
</comment>
<keyword evidence="5" id="KW-0458">Lysosome</keyword>
<evidence type="ECO:0000313" key="8">
    <source>
        <dbReference type="Ensembl" id="ENSLLEP00000040894.1"/>
    </source>
</evidence>
<evidence type="ECO:0000256" key="4">
    <source>
        <dbReference type="ARBA" id="ARBA00023136"/>
    </source>
</evidence>
<dbReference type="GO" id="GO:1904263">
    <property type="term" value="P:positive regulation of TORC1 signaling"/>
    <property type="evidence" value="ECO:0007669"/>
    <property type="project" value="TreeGrafter"/>
</dbReference>
<evidence type="ECO:0000256" key="7">
    <source>
        <dbReference type="SAM" id="Phobius"/>
    </source>
</evidence>
<reference evidence="8" key="2">
    <citation type="submission" date="2025-09" db="UniProtKB">
        <authorList>
            <consortium name="Ensembl"/>
        </authorList>
    </citation>
    <scope>IDENTIFICATION</scope>
</reference>
<evidence type="ECO:0000256" key="5">
    <source>
        <dbReference type="ARBA" id="ARBA00023228"/>
    </source>
</evidence>
<dbReference type="PANTHER" id="PTHR15146">
    <property type="entry name" value="INTEGRAL MEMBRANE PROTEIN GPR137"/>
    <property type="match status" value="1"/>
</dbReference>
<dbReference type="Proteomes" id="UP000694569">
    <property type="component" value="Unplaced"/>
</dbReference>
<keyword evidence="4 7" id="KW-0472">Membrane</keyword>
<name>A0A8C5QSG4_9ANUR</name>
<sequence>MAPAERLELQVFLSWSWSGELTISGLCCLLYALLFGAVYYQLWRLLLSPGQRRLSLQSFLLFLCLLWAGLRAVLYSYHLYCLAQALPLRPFPHWLPYTLPGCLQYLTLCLLSIYLSQVKLKSTSAPQYSESKSLWRSLYLVCGSVYVVINLTLTLLNVGFGNTSKWIPMTRMICNDVFFGVTSICLADSIAKLSREITTMVYLESEGMSLRQLTMTCALSAILYIVRAGFNGVLAFTTPETEQSPFTYGWDGVSLHSPGEDIDSREFFFFGITVLLSEIFPMGLMVCFFRVKKSKRKLEAGGMVNSQSIGSRSYFFDNPRRYDSDEDLPKLPEKRGQASSSVPKSSWNEVLCPSGAYMVSPPSRKKGSSAMSPVRFTYGSHSME</sequence>
<feature type="transmembrane region" description="Helical" evidence="7">
    <location>
        <begin position="21"/>
        <end position="42"/>
    </location>
</feature>
<feature type="compositionally biased region" description="Basic and acidic residues" evidence="6">
    <location>
        <begin position="323"/>
        <end position="336"/>
    </location>
</feature>
<dbReference type="GO" id="GO:0005765">
    <property type="term" value="C:lysosomal membrane"/>
    <property type="evidence" value="ECO:0007669"/>
    <property type="project" value="UniProtKB-SubCell"/>
</dbReference>
<keyword evidence="9" id="KW-1185">Reference proteome</keyword>
<feature type="transmembrane region" description="Helical" evidence="7">
    <location>
        <begin position="54"/>
        <end position="74"/>
    </location>
</feature>
<evidence type="ECO:0000256" key="1">
    <source>
        <dbReference type="ARBA" id="ARBA00004155"/>
    </source>
</evidence>
<evidence type="ECO:0000313" key="9">
    <source>
        <dbReference type="Proteomes" id="UP000694569"/>
    </source>
</evidence>
<dbReference type="OrthoDB" id="192544at2759"/>
<feature type="transmembrane region" description="Helical" evidence="7">
    <location>
        <begin position="94"/>
        <end position="116"/>
    </location>
</feature>
<dbReference type="InterPro" id="IPR029723">
    <property type="entry name" value="GPR137"/>
</dbReference>
<feature type="region of interest" description="Disordered" evidence="6">
    <location>
        <begin position="360"/>
        <end position="384"/>
    </location>
</feature>
<reference evidence="8" key="1">
    <citation type="submission" date="2025-08" db="UniProtKB">
        <authorList>
            <consortium name="Ensembl"/>
        </authorList>
    </citation>
    <scope>IDENTIFICATION</scope>
</reference>
<feature type="compositionally biased region" description="Polar residues" evidence="6">
    <location>
        <begin position="337"/>
        <end position="346"/>
    </location>
</feature>